<evidence type="ECO:0000313" key="1">
    <source>
        <dbReference type="EMBL" id="MXU97786.1"/>
    </source>
</evidence>
<sequence length="289" mass="30994">MFFFSGFAVLLCCGSVHLFVILVVDVLLGGLSLGGRCCLGVTGRCCLGLLLGRRLGGRRLGRVPSGVGPAPSACSGRDGGALAVLFGPVRPVVPSASLPLVLRVGELFVARHPLLRGPDADALVRVDLVLVLALLVHRVLWNRLHLDSRSMWKHSEILEKPSSDLLEVLWCVLVGHVGRADVQLEVRPKVLKVVVVRQLVGDVHAERHGSLVGPAARHVADGVAPSTQLQEGQVVLAHKLGALAVALQGQVEAAQSVPRERVRPALEHHCARLVHLHHLRDERLEDALV</sequence>
<reference evidence="1" key="1">
    <citation type="submission" date="2019-12" db="EMBL/GenBank/DDBJ databases">
        <title>An insight into the sialome of adult female Ixodes ricinus ticks feeding for 6 days.</title>
        <authorList>
            <person name="Perner J."/>
            <person name="Ribeiro J.M.C."/>
        </authorList>
    </citation>
    <scope>NUCLEOTIDE SEQUENCE</scope>
    <source>
        <strain evidence="1">Semi-engorged</strain>
        <tissue evidence="1">Salivary glands</tissue>
    </source>
</reference>
<organism evidence="1">
    <name type="scientific">Ixodes ricinus</name>
    <name type="common">Common tick</name>
    <name type="synonym">Acarus ricinus</name>
    <dbReference type="NCBI Taxonomy" id="34613"/>
    <lineage>
        <taxon>Eukaryota</taxon>
        <taxon>Metazoa</taxon>
        <taxon>Ecdysozoa</taxon>
        <taxon>Arthropoda</taxon>
        <taxon>Chelicerata</taxon>
        <taxon>Arachnida</taxon>
        <taxon>Acari</taxon>
        <taxon>Parasitiformes</taxon>
        <taxon>Ixodida</taxon>
        <taxon>Ixodoidea</taxon>
        <taxon>Ixodidae</taxon>
        <taxon>Ixodinae</taxon>
        <taxon>Ixodes</taxon>
    </lineage>
</organism>
<dbReference type="EMBL" id="GIFC01015703">
    <property type="protein sequence ID" value="MXU97786.1"/>
    <property type="molecule type" value="Transcribed_RNA"/>
</dbReference>
<accession>A0A6B0V7H8</accession>
<protein>
    <submittedName>
        <fullName evidence="1">Putative secreted protein</fullName>
    </submittedName>
</protein>
<dbReference type="AlphaFoldDB" id="A0A6B0V7H8"/>
<proteinExistence type="predicted"/>
<name>A0A6B0V7H8_IXORI</name>